<dbReference type="eggNOG" id="COG0270">
    <property type="taxonomic scope" value="Bacteria"/>
</dbReference>
<evidence type="ECO:0000256" key="6">
    <source>
        <dbReference type="RuleBase" id="RU000416"/>
    </source>
</evidence>
<dbReference type="GO" id="GO:0003886">
    <property type="term" value="F:DNA (cytosine-5-)-methyltransferase activity"/>
    <property type="evidence" value="ECO:0007669"/>
    <property type="project" value="UniProtKB-EC"/>
</dbReference>
<evidence type="ECO:0000256" key="1">
    <source>
        <dbReference type="ARBA" id="ARBA00022603"/>
    </source>
</evidence>
<protein>
    <recommendedName>
        <fullName evidence="7">Cytosine-specific methyltransferase</fullName>
        <ecNumber evidence="7">2.1.1.37</ecNumber>
    </recommendedName>
</protein>
<dbReference type="PANTHER" id="PTHR46098">
    <property type="entry name" value="TRNA (CYTOSINE(38)-C(5))-METHYLTRANSFERASE"/>
    <property type="match status" value="1"/>
</dbReference>
<dbReference type="CDD" id="cd00315">
    <property type="entry name" value="Cyt_C5_DNA_methylase"/>
    <property type="match status" value="1"/>
</dbReference>
<keyword evidence="3 5" id="KW-0949">S-adenosyl-L-methionine</keyword>
<dbReference type="NCBIfam" id="TIGR00675">
    <property type="entry name" value="dcm"/>
    <property type="match status" value="1"/>
</dbReference>
<dbReference type="InterPro" id="IPR029063">
    <property type="entry name" value="SAM-dependent_MTases_sf"/>
</dbReference>
<dbReference type="AlphaFoldDB" id="D1AVD8"/>
<dbReference type="SUPFAM" id="SSF53335">
    <property type="entry name" value="S-adenosyl-L-methionine-dependent methyltransferases"/>
    <property type="match status" value="1"/>
</dbReference>
<gene>
    <name evidence="8" type="ordered locus">Smon_1245</name>
</gene>
<dbReference type="InterPro" id="IPR018117">
    <property type="entry name" value="C5_DNA_meth_AS"/>
</dbReference>
<keyword evidence="4" id="KW-0680">Restriction system</keyword>
<dbReference type="Proteomes" id="UP000002072">
    <property type="component" value="Chromosome"/>
</dbReference>
<evidence type="ECO:0000256" key="7">
    <source>
        <dbReference type="RuleBase" id="RU000417"/>
    </source>
</evidence>
<dbReference type="Pfam" id="PF00145">
    <property type="entry name" value="DNA_methylase"/>
    <property type="match status" value="1"/>
</dbReference>
<dbReference type="PANTHER" id="PTHR46098:SF1">
    <property type="entry name" value="TRNA (CYTOSINE(38)-C(5))-METHYLTRANSFERASE"/>
    <property type="match status" value="1"/>
</dbReference>
<keyword evidence="9" id="KW-1185">Reference proteome</keyword>
<evidence type="ECO:0000313" key="9">
    <source>
        <dbReference type="Proteomes" id="UP000002072"/>
    </source>
</evidence>
<name>D1AVD8_STRM9</name>
<feature type="active site" evidence="5">
    <location>
        <position position="93"/>
    </location>
</feature>
<sequence>MINYALNEYENKLNSSIKFIDLFAGLGGIRIGFEQAFNTLGISTECVFSSEIKKHAILSYTKYFGDYKIHGDIKEISVDDIPDFDFLLAGFPCQPFSSAGNRLGFNDTRGTLFFEIERILKNKKPYGFLLENVEGLINHDNGKTLETILNSLNSLGYKVNYKVLDSIEFGLAQSRKRIYIVGTKDKLISLENFDKKYSSFRDIQEKNCETLNTDFTRKLLLNYNPCDLYGKSIKDKRGGSDNIHSWDIGLKGEVTDKQKELLGALLKERRKKVWAAEIGIDWMDGMPLTLKQISTFFNDKSLKEMLNDLVQKKYLVLEYPKKLVGNKREYDITKEKGYNIVTGKLSFEFSKILNPDGVAPTLVATDVEKLGVIDNKGIRKLTIREGLRLFGFPEDYSLDFLKYRESLDLLGNTVCIPVIKSIASRIASVVKEKNINKD</sequence>
<keyword evidence="2 5" id="KW-0808">Transferase</keyword>
<dbReference type="EC" id="2.1.1.37" evidence="7"/>
<evidence type="ECO:0000256" key="4">
    <source>
        <dbReference type="ARBA" id="ARBA00022747"/>
    </source>
</evidence>
<dbReference type="GO" id="GO:0009307">
    <property type="term" value="P:DNA restriction-modification system"/>
    <property type="evidence" value="ECO:0007669"/>
    <property type="project" value="UniProtKB-KW"/>
</dbReference>
<dbReference type="Gene3D" id="3.40.50.150">
    <property type="entry name" value="Vaccinia Virus protein VP39"/>
    <property type="match status" value="1"/>
</dbReference>
<dbReference type="PROSITE" id="PS51679">
    <property type="entry name" value="SAM_MT_C5"/>
    <property type="match status" value="1"/>
</dbReference>
<dbReference type="REBASE" id="22742">
    <property type="entry name" value="M.SmoLORF1245P"/>
</dbReference>
<dbReference type="PROSITE" id="PS00094">
    <property type="entry name" value="C5_MTASE_1"/>
    <property type="match status" value="1"/>
</dbReference>
<keyword evidence="1 5" id="KW-0489">Methyltransferase</keyword>
<evidence type="ECO:0000256" key="5">
    <source>
        <dbReference type="PROSITE-ProRule" id="PRU01016"/>
    </source>
</evidence>
<dbReference type="PRINTS" id="PR00105">
    <property type="entry name" value="C5METTRFRASE"/>
</dbReference>
<dbReference type="GO" id="GO:0032259">
    <property type="term" value="P:methylation"/>
    <property type="evidence" value="ECO:0007669"/>
    <property type="project" value="UniProtKB-KW"/>
</dbReference>
<evidence type="ECO:0000256" key="3">
    <source>
        <dbReference type="ARBA" id="ARBA00022691"/>
    </source>
</evidence>
<proteinExistence type="inferred from homology"/>
<dbReference type="GeneID" id="29672816"/>
<comment type="catalytic activity">
    <reaction evidence="7">
        <text>a 2'-deoxycytidine in DNA + S-adenosyl-L-methionine = a 5-methyl-2'-deoxycytidine in DNA + S-adenosyl-L-homocysteine + H(+)</text>
        <dbReference type="Rhea" id="RHEA:13681"/>
        <dbReference type="Rhea" id="RHEA-COMP:11369"/>
        <dbReference type="Rhea" id="RHEA-COMP:11370"/>
        <dbReference type="ChEBI" id="CHEBI:15378"/>
        <dbReference type="ChEBI" id="CHEBI:57856"/>
        <dbReference type="ChEBI" id="CHEBI:59789"/>
        <dbReference type="ChEBI" id="CHEBI:85452"/>
        <dbReference type="ChEBI" id="CHEBI:85454"/>
        <dbReference type="EC" id="2.1.1.37"/>
    </reaction>
</comment>
<dbReference type="Gene3D" id="3.90.120.10">
    <property type="entry name" value="DNA Methylase, subunit A, domain 2"/>
    <property type="match status" value="1"/>
</dbReference>
<accession>D1AVD8</accession>
<dbReference type="RefSeq" id="WP_012859244.1">
    <property type="nucleotide sequence ID" value="NC_013515.1"/>
</dbReference>
<organism evidence="8 9">
    <name type="scientific">Streptobacillus moniliformis (strain ATCC 14647 / DSM 12112 / NCTC 10651 / 9901)</name>
    <dbReference type="NCBI Taxonomy" id="519441"/>
    <lineage>
        <taxon>Bacteria</taxon>
        <taxon>Fusobacteriati</taxon>
        <taxon>Fusobacteriota</taxon>
        <taxon>Fusobacteriia</taxon>
        <taxon>Fusobacteriales</taxon>
        <taxon>Leptotrichiaceae</taxon>
        <taxon>Streptobacillus</taxon>
    </lineage>
</organism>
<dbReference type="InterPro" id="IPR050750">
    <property type="entry name" value="C5-MTase"/>
</dbReference>
<dbReference type="EMBL" id="CP001779">
    <property type="protein sequence ID" value="ACZ01698.1"/>
    <property type="molecule type" value="Genomic_DNA"/>
</dbReference>
<reference evidence="8 9" key="1">
    <citation type="journal article" date="2009" name="Stand. Genomic Sci.">
        <title>Complete genome sequence of Streptobacillus moniliformis type strain (9901T).</title>
        <authorList>
            <person name="Nolan M."/>
            <person name="Gronow S."/>
            <person name="Lapidus A."/>
            <person name="Ivanova N."/>
            <person name="Copeland A."/>
            <person name="Lucas S."/>
            <person name="Del Rio T.G."/>
            <person name="Chen F."/>
            <person name="Tice H."/>
            <person name="Pitluck S."/>
            <person name="Cheng J.F."/>
            <person name="Sims D."/>
            <person name="Meincke L."/>
            <person name="Bruce D."/>
            <person name="Goodwin L."/>
            <person name="Brettin T."/>
            <person name="Han C."/>
            <person name="Detter J.C."/>
            <person name="Ovchinikova G."/>
            <person name="Pati A."/>
            <person name="Mavromatis K."/>
            <person name="Mikhailova N."/>
            <person name="Chen A."/>
            <person name="Palaniappan K."/>
            <person name="Land M."/>
            <person name="Hauser L."/>
            <person name="Chang Y.J."/>
            <person name="Jeffries C.D."/>
            <person name="Rohde M."/>
            <person name="Sproer C."/>
            <person name="Goker M."/>
            <person name="Bristow J."/>
            <person name="Eisen J.A."/>
            <person name="Markowitz V."/>
            <person name="Hugenholtz P."/>
            <person name="Kyrpides N.C."/>
            <person name="Klenk H.P."/>
            <person name="Chain P."/>
        </authorList>
    </citation>
    <scope>NUCLEOTIDE SEQUENCE [LARGE SCALE GENOMIC DNA]</scope>
    <source>
        <strain evidence="9">ATCC 14647 / DSM 12112 / NCTC 10651 / 9901</strain>
    </source>
</reference>
<dbReference type="InterPro" id="IPR001525">
    <property type="entry name" value="C5_MeTfrase"/>
</dbReference>
<comment type="similarity">
    <text evidence="5 6">Belongs to the class I-like SAM-binding methyltransferase superfamily. C5-methyltransferase family.</text>
</comment>
<dbReference type="KEGG" id="smf:Smon_1245"/>
<dbReference type="STRING" id="519441.Smon_1245"/>
<evidence type="ECO:0000256" key="2">
    <source>
        <dbReference type="ARBA" id="ARBA00022679"/>
    </source>
</evidence>
<evidence type="ECO:0000313" key="8">
    <source>
        <dbReference type="EMBL" id="ACZ01698.1"/>
    </source>
</evidence>
<dbReference type="HOGENOM" id="CLU_006958_0_1_0"/>